<feature type="compositionally biased region" description="Polar residues" evidence="1">
    <location>
        <begin position="53"/>
        <end position="66"/>
    </location>
</feature>
<proteinExistence type="predicted"/>
<sequence length="223" mass="24666">IPLYHVLNACVSFGNLHGQDNSVYGVSTVPIGSKDSGVHHPSDSTDTHKKTDSPTTSKFASDNQTDQPLLESSTESSSLQPLKCVIDESVFDVGKGYHLIVENSPGHYGALYDEEQMVQMAVQRSLVEYGSSENLIQRDYSLSKRGIVEARADEYVEPEEAWMQQAIAASLSLDGAEIPVTSADAAYMKALEESRIEQELEEKRRRAEDEELARILELSTKEK</sequence>
<protein>
    <submittedName>
        <fullName evidence="2">Uncharacterized protein</fullName>
    </submittedName>
</protein>
<evidence type="ECO:0000313" key="3">
    <source>
        <dbReference type="Proteomes" id="UP000269396"/>
    </source>
</evidence>
<keyword evidence="3" id="KW-1185">Reference proteome</keyword>
<accession>A0A183PNM5</accession>
<evidence type="ECO:0000256" key="1">
    <source>
        <dbReference type="SAM" id="MobiDB-lite"/>
    </source>
</evidence>
<name>A0A183PNM5_9TREM</name>
<dbReference type="Proteomes" id="UP000269396">
    <property type="component" value="Unassembled WGS sequence"/>
</dbReference>
<reference evidence="2 3" key="1">
    <citation type="submission" date="2018-11" db="EMBL/GenBank/DDBJ databases">
        <authorList>
            <consortium name="Pathogen Informatics"/>
        </authorList>
    </citation>
    <scope>NUCLEOTIDE SEQUENCE [LARGE SCALE GENOMIC DNA]</scope>
    <source>
        <strain>Denwood</strain>
        <strain evidence="3">Zambia</strain>
    </source>
</reference>
<dbReference type="STRING" id="31246.A0A183PNM5"/>
<feature type="non-terminal residue" evidence="2">
    <location>
        <position position="1"/>
    </location>
</feature>
<evidence type="ECO:0000313" key="2">
    <source>
        <dbReference type="EMBL" id="VDP70003.1"/>
    </source>
</evidence>
<gene>
    <name evidence="2" type="ORF">SMTD_LOCUS15961</name>
</gene>
<feature type="region of interest" description="Disordered" evidence="1">
    <location>
        <begin position="34"/>
        <end position="75"/>
    </location>
</feature>
<dbReference type="AlphaFoldDB" id="A0A183PNM5"/>
<feature type="compositionally biased region" description="Basic and acidic residues" evidence="1">
    <location>
        <begin position="36"/>
        <end position="52"/>
    </location>
</feature>
<organism evidence="2 3">
    <name type="scientific">Schistosoma mattheei</name>
    <dbReference type="NCBI Taxonomy" id="31246"/>
    <lineage>
        <taxon>Eukaryota</taxon>
        <taxon>Metazoa</taxon>
        <taxon>Spiralia</taxon>
        <taxon>Lophotrochozoa</taxon>
        <taxon>Platyhelminthes</taxon>
        <taxon>Trematoda</taxon>
        <taxon>Digenea</taxon>
        <taxon>Strigeidida</taxon>
        <taxon>Schistosomatoidea</taxon>
        <taxon>Schistosomatidae</taxon>
        <taxon>Schistosoma</taxon>
    </lineage>
</organism>
<dbReference type="EMBL" id="UZAL01036538">
    <property type="protein sequence ID" value="VDP70003.1"/>
    <property type="molecule type" value="Genomic_DNA"/>
</dbReference>